<evidence type="ECO:0000313" key="3">
    <source>
        <dbReference type="EMBL" id="BBH53767.1"/>
    </source>
</evidence>
<feature type="signal peptide" evidence="1">
    <location>
        <begin position="1"/>
        <end position="26"/>
    </location>
</feature>
<dbReference type="EMBL" id="AP019368">
    <property type="protein sequence ID" value="BBH53767.1"/>
    <property type="molecule type" value="Genomic_DNA"/>
</dbReference>
<keyword evidence="4" id="KW-1185">Reference proteome</keyword>
<dbReference type="OrthoDB" id="5297222at2"/>
<dbReference type="Proteomes" id="UP000291236">
    <property type="component" value="Chromosome"/>
</dbReference>
<keyword evidence="1" id="KW-0732">Signal</keyword>
<dbReference type="Pfam" id="PF04264">
    <property type="entry name" value="YceI"/>
    <property type="match status" value="1"/>
</dbReference>
<organism evidence="3 4">
    <name type="scientific">Fluviispira sanaruensis</name>
    <dbReference type="NCBI Taxonomy" id="2493639"/>
    <lineage>
        <taxon>Bacteria</taxon>
        <taxon>Pseudomonadati</taxon>
        <taxon>Bdellovibrionota</taxon>
        <taxon>Oligoflexia</taxon>
        <taxon>Silvanigrellales</taxon>
        <taxon>Silvanigrellaceae</taxon>
        <taxon>Fluviispira</taxon>
    </lineage>
</organism>
<evidence type="ECO:0000313" key="4">
    <source>
        <dbReference type="Proteomes" id="UP000291236"/>
    </source>
</evidence>
<evidence type="ECO:0000256" key="1">
    <source>
        <dbReference type="SAM" id="SignalP"/>
    </source>
</evidence>
<evidence type="ECO:0000259" key="2">
    <source>
        <dbReference type="SMART" id="SM00867"/>
    </source>
</evidence>
<proteinExistence type="predicted"/>
<reference evidence="3 4" key="1">
    <citation type="submission" date="2018-12" db="EMBL/GenBank/DDBJ databases">
        <title>Rubrispira sanarue gen. nov., sp., nov., a member of the order Silvanigrellales, isolated from a brackish lake in Hamamatsu Japan.</title>
        <authorList>
            <person name="Maejima Y."/>
            <person name="Iino T."/>
            <person name="Muraguchi Y."/>
            <person name="Fukuda K."/>
            <person name="Nojiri H."/>
            <person name="Ohkuma M."/>
            <person name="Moriuchi R."/>
            <person name="Dohra H."/>
            <person name="Kimbara K."/>
            <person name="Shintani M."/>
        </authorList>
    </citation>
    <scope>NUCLEOTIDE SEQUENCE [LARGE SCALE GENOMIC DNA]</scope>
    <source>
        <strain evidence="3 4">RF1110005</strain>
    </source>
</reference>
<dbReference type="RefSeq" id="WP_130610285.1">
    <property type="nucleotide sequence ID" value="NZ_AP019368.1"/>
</dbReference>
<dbReference type="AlphaFoldDB" id="A0A4V0P2M7"/>
<accession>A0A4V0P2M7</accession>
<protein>
    <submittedName>
        <fullName evidence="3">YceI family protein</fullName>
    </submittedName>
</protein>
<feature type="chain" id="PRO_5020213408" evidence="1">
    <location>
        <begin position="27"/>
        <end position="185"/>
    </location>
</feature>
<dbReference type="SMART" id="SM00867">
    <property type="entry name" value="YceI"/>
    <property type="match status" value="1"/>
</dbReference>
<dbReference type="PANTHER" id="PTHR34406">
    <property type="entry name" value="PROTEIN YCEI"/>
    <property type="match status" value="1"/>
</dbReference>
<dbReference type="PANTHER" id="PTHR34406:SF1">
    <property type="entry name" value="PROTEIN YCEI"/>
    <property type="match status" value="1"/>
</dbReference>
<feature type="domain" description="Lipid/polyisoprenoid-binding YceI-like" evidence="2">
    <location>
        <begin position="31"/>
        <end position="183"/>
    </location>
</feature>
<dbReference type="KEGG" id="sbf:JCM31447_22150"/>
<dbReference type="InterPro" id="IPR036761">
    <property type="entry name" value="TTHA0802/YceI-like_sf"/>
</dbReference>
<gene>
    <name evidence="3" type="ORF">JCM31447_22150</name>
</gene>
<dbReference type="SUPFAM" id="SSF101874">
    <property type="entry name" value="YceI-like"/>
    <property type="match status" value="1"/>
</dbReference>
<name>A0A4V0P2M7_FLUSA</name>
<dbReference type="InterPro" id="IPR007372">
    <property type="entry name" value="Lipid/polyisoprenoid-bd_YceI"/>
</dbReference>
<dbReference type="Gene3D" id="2.40.128.110">
    <property type="entry name" value="Lipid/polyisoprenoid-binding, YceI-like"/>
    <property type="match status" value="1"/>
</dbReference>
<sequence>MTKLNRFFSISLIISALLLLISNANALQAGNYIFDQKDSKVEFKIKNLGFMNVSGKFNIFKGNLKLSDNFLNSKIEGIVETSSIDTDSESRDKHLKSEDFFEVAKYPNMKFVGKNLTGEQMNFKVTGDLTIKGITKSVTFSGIKSDDQDKFQISCIINRKEFNIIYGSFISDEVQIILNLQPIKN</sequence>